<keyword evidence="1" id="KW-1133">Transmembrane helix</keyword>
<protein>
    <submittedName>
        <fullName evidence="3">Unannotated protein</fullName>
    </submittedName>
</protein>
<keyword evidence="1" id="KW-0472">Membrane</keyword>
<feature type="transmembrane region" description="Helical" evidence="1">
    <location>
        <begin position="20"/>
        <end position="38"/>
    </location>
</feature>
<organism evidence="3">
    <name type="scientific">freshwater metagenome</name>
    <dbReference type="NCBI Taxonomy" id="449393"/>
    <lineage>
        <taxon>unclassified sequences</taxon>
        <taxon>metagenomes</taxon>
        <taxon>ecological metagenomes</taxon>
    </lineage>
</organism>
<evidence type="ECO:0000313" key="3">
    <source>
        <dbReference type="EMBL" id="CAB4884976.1"/>
    </source>
</evidence>
<reference evidence="3" key="1">
    <citation type="submission" date="2020-05" db="EMBL/GenBank/DDBJ databases">
        <authorList>
            <person name="Chiriac C."/>
            <person name="Salcher M."/>
            <person name="Ghai R."/>
            <person name="Kavagutti S V."/>
        </authorList>
    </citation>
    <scope>NUCLEOTIDE SEQUENCE</scope>
</reference>
<gene>
    <name evidence="3" type="ORF">UFOPK3376_02028</name>
</gene>
<dbReference type="EMBL" id="CAFBLP010000054">
    <property type="protein sequence ID" value="CAB4884976.1"/>
    <property type="molecule type" value="Genomic_DNA"/>
</dbReference>
<sequence length="140" mass="14266">MANTSHERTATNTGSVSVEMVLLTPVLVLLMVFVVFLGRAGGANEQVRHAADEAARAASLIARPNMQAVAQLIATADLAANGVNCASTNVSVAVSNVVTAGSVTVTVSCVVNRQGTGLLGVVARTITASSTEVIDRYRAG</sequence>
<dbReference type="Pfam" id="PF07811">
    <property type="entry name" value="TadE"/>
    <property type="match status" value="1"/>
</dbReference>
<accession>A0A6J7EPE7</accession>
<evidence type="ECO:0000256" key="1">
    <source>
        <dbReference type="SAM" id="Phobius"/>
    </source>
</evidence>
<dbReference type="InterPro" id="IPR012495">
    <property type="entry name" value="TadE-like_dom"/>
</dbReference>
<feature type="domain" description="TadE-like" evidence="2">
    <location>
        <begin position="14"/>
        <end position="56"/>
    </location>
</feature>
<dbReference type="AlphaFoldDB" id="A0A6J7EPE7"/>
<name>A0A6J7EPE7_9ZZZZ</name>
<proteinExistence type="predicted"/>
<keyword evidence="1" id="KW-0812">Transmembrane</keyword>
<evidence type="ECO:0000259" key="2">
    <source>
        <dbReference type="Pfam" id="PF07811"/>
    </source>
</evidence>